<dbReference type="InterPro" id="IPR018114">
    <property type="entry name" value="TRYPSIN_HIS"/>
</dbReference>
<feature type="domain" description="Peptidase S1" evidence="7">
    <location>
        <begin position="224"/>
        <end position="458"/>
    </location>
</feature>
<keyword evidence="5" id="KW-0378">Hydrolase</keyword>
<protein>
    <recommendedName>
        <fullName evidence="7">Peptidase S1 domain-containing protein</fullName>
    </recommendedName>
</protein>
<dbReference type="SUPFAM" id="SSF50494">
    <property type="entry name" value="Trypsin-like serine proteases"/>
    <property type="match status" value="1"/>
</dbReference>
<evidence type="ECO:0000256" key="3">
    <source>
        <dbReference type="ARBA" id="ARBA00023180"/>
    </source>
</evidence>
<dbReference type="PROSITE" id="PS50240">
    <property type="entry name" value="TRYPSIN_DOM"/>
    <property type="match status" value="1"/>
</dbReference>
<organism evidence="8">
    <name type="scientific">Timema monikensis</name>
    <dbReference type="NCBI Taxonomy" id="170555"/>
    <lineage>
        <taxon>Eukaryota</taxon>
        <taxon>Metazoa</taxon>
        <taxon>Ecdysozoa</taxon>
        <taxon>Arthropoda</taxon>
        <taxon>Hexapoda</taxon>
        <taxon>Insecta</taxon>
        <taxon>Pterygota</taxon>
        <taxon>Neoptera</taxon>
        <taxon>Polyneoptera</taxon>
        <taxon>Phasmatodea</taxon>
        <taxon>Timematodea</taxon>
        <taxon>Timematoidea</taxon>
        <taxon>Timematidae</taxon>
        <taxon>Timema</taxon>
    </lineage>
</organism>
<sequence>MVSLVRTDSLQLTDKSFEKLPDQIMARYSSPRLIQSSWALRLVSAAAWRQPVVNITDDALPKEKKYTSRLLLNEEQPSLQSAVCLKQVSDVSFHSRLLEIDEALGLCDHVAYIRVDCVDKMVTLSGDEFRSHIPTVDGEVIEFPYLTEMCLASLSHTHWITGDGECCGSPVFTPLHPRLMICKNRTRSRKSISIGRNEGQAQVLLVVKTIATHGLISVFLVIGPESRRLLYRCAGSLISPRYVLTAAHCVTNLPGPMTLAGVRLGEVDERTDPDCDLLECADPAQNFLPELVTVHPGYNQPKYRHDLALIRLDRPANITSYVSPICLPDEPKDYTGQKVTVAGWGTTSLGSGGSSPALRWVRLEVVPALECAKLFQTRANVSLGEGQLCAAGKKGQDSCSGDSGGPLMRPEQAPGPAMPRHVLLGLVSFGPTKCGNADVPGVHTVVSTYMGWLLDNIQP</sequence>
<keyword evidence="5" id="KW-0720">Serine protease</keyword>
<dbReference type="SMART" id="SM00020">
    <property type="entry name" value="Tryp_SPc"/>
    <property type="match status" value="1"/>
</dbReference>
<dbReference type="PANTHER" id="PTHR24258">
    <property type="entry name" value="SERINE PROTEASE-RELATED"/>
    <property type="match status" value="1"/>
</dbReference>
<keyword evidence="2" id="KW-1015">Disulfide bond</keyword>
<accession>A0A7R9EA44</accession>
<evidence type="ECO:0000256" key="1">
    <source>
        <dbReference type="ARBA" id="ARBA00022729"/>
    </source>
</evidence>
<gene>
    <name evidence="8" type="ORF">TMSB3V08_LOCUS6082</name>
</gene>
<keyword evidence="5" id="KW-0645">Protease</keyword>
<dbReference type="InterPro" id="IPR009003">
    <property type="entry name" value="Peptidase_S1_PA"/>
</dbReference>
<evidence type="ECO:0000256" key="5">
    <source>
        <dbReference type="RuleBase" id="RU363034"/>
    </source>
</evidence>
<evidence type="ECO:0000256" key="6">
    <source>
        <dbReference type="SAM" id="MobiDB-lite"/>
    </source>
</evidence>
<dbReference type="EMBL" id="OB794036">
    <property type="protein sequence ID" value="CAD7429302.1"/>
    <property type="molecule type" value="Genomic_DNA"/>
</dbReference>
<comment type="similarity">
    <text evidence="4">Belongs to the peptidase S1 family. CLIP subfamily.</text>
</comment>
<evidence type="ECO:0000313" key="8">
    <source>
        <dbReference type="EMBL" id="CAD7429302.1"/>
    </source>
</evidence>
<dbReference type="PROSITE" id="PS00135">
    <property type="entry name" value="TRYPSIN_SER"/>
    <property type="match status" value="1"/>
</dbReference>
<evidence type="ECO:0000256" key="2">
    <source>
        <dbReference type="ARBA" id="ARBA00023157"/>
    </source>
</evidence>
<reference evidence="8" key="1">
    <citation type="submission" date="2020-11" db="EMBL/GenBank/DDBJ databases">
        <authorList>
            <person name="Tran Van P."/>
        </authorList>
    </citation>
    <scope>NUCLEOTIDE SEQUENCE</scope>
</reference>
<dbReference type="PROSITE" id="PS00134">
    <property type="entry name" value="TRYPSIN_HIS"/>
    <property type="match status" value="1"/>
</dbReference>
<dbReference type="PRINTS" id="PR00722">
    <property type="entry name" value="CHYMOTRYPSIN"/>
</dbReference>
<dbReference type="InterPro" id="IPR001314">
    <property type="entry name" value="Peptidase_S1A"/>
</dbReference>
<dbReference type="Gene3D" id="2.40.10.10">
    <property type="entry name" value="Trypsin-like serine proteases"/>
    <property type="match status" value="2"/>
</dbReference>
<dbReference type="InterPro" id="IPR043504">
    <property type="entry name" value="Peptidase_S1_PA_chymotrypsin"/>
</dbReference>
<dbReference type="InterPro" id="IPR033116">
    <property type="entry name" value="TRYPSIN_SER"/>
</dbReference>
<evidence type="ECO:0000256" key="4">
    <source>
        <dbReference type="ARBA" id="ARBA00024195"/>
    </source>
</evidence>
<proteinExistence type="inferred from homology"/>
<keyword evidence="1" id="KW-0732">Signal</keyword>
<dbReference type="CDD" id="cd00190">
    <property type="entry name" value="Tryp_SPc"/>
    <property type="match status" value="1"/>
</dbReference>
<dbReference type="FunFam" id="2.40.10.10:FF:000028">
    <property type="entry name" value="Serine protease easter"/>
    <property type="match status" value="1"/>
</dbReference>
<dbReference type="PANTHER" id="PTHR24258:SF144">
    <property type="entry name" value="GH14088P"/>
    <property type="match status" value="1"/>
</dbReference>
<name>A0A7R9EA44_9NEOP</name>
<dbReference type="AlphaFoldDB" id="A0A7R9EA44"/>
<keyword evidence="3" id="KW-0325">Glycoprotein</keyword>
<dbReference type="InterPro" id="IPR001254">
    <property type="entry name" value="Trypsin_dom"/>
</dbReference>
<evidence type="ECO:0000259" key="7">
    <source>
        <dbReference type="PROSITE" id="PS50240"/>
    </source>
</evidence>
<dbReference type="GO" id="GO:0006508">
    <property type="term" value="P:proteolysis"/>
    <property type="evidence" value="ECO:0007669"/>
    <property type="project" value="UniProtKB-KW"/>
</dbReference>
<feature type="region of interest" description="Disordered" evidence="6">
    <location>
        <begin position="394"/>
        <end position="414"/>
    </location>
</feature>
<dbReference type="GO" id="GO:0004252">
    <property type="term" value="F:serine-type endopeptidase activity"/>
    <property type="evidence" value="ECO:0007669"/>
    <property type="project" value="InterPro"/>
</dbReference>
<dbReference type="Pfam" id="PF00089">
    <property type="entry name" value="Trypsin"/>
    <property type="match status" value="1"/>
</dbReference>